<dbReference type="Pfam" id="PF09917">
    <property type="entry name" value="DUF2147"/>
    <property type="match status" value="1"/>
</dbReference>
<feature type="signal peptide" evidence="1">
    <location>
        <begin position="1"/>
        <end position="35"/>
    </location>
</feature>
<accession>A0ABQ5ZDQ1</accession>
<proteinExistence type="predicted"/>
<dbReference type="Gene3D" id="2.40.128.520">
    <property type="match status" value="1"/>
</dbReference>
<reference evidence="4" key="1">
    <citation type="journal article" date="2019" name="Int. J. Syst. Evol. Microbiol.">
        <title>The Global Catalogue of Microorganisms (GCM) 10K type strain sequencing project: providing services to taxonomists for standard genome sequencing and annotation.</title>
        <authorList>
            <consortium name="The Broad Institute Genomics Platform"/>
            <consortium name="The Broad Institute Genome Sequencing Center for Infectious Disease"/>
            <person name="Wu L."/>
            <person name="Ma J."/>
        </authorList>
    </citation>
    <scope>NUCLEOTIDE SEQUENCE [LARGE SCALE GENOMIC DNA]</scope>
    <source>
        <strain evidence="4">NBRC 102146</strain>
    </source>
</reference>
<keyword evidence="1" id="KW-0732">Signal</keyword>
<comment type="caution">
    <text evidence="3">The sequence shown here is derived from an EMBL/GenBank/DDBJ whole genome shotgun (WGS) entry which is preliminary data.</text>
</comment>
<gene>
    <name evidence="3" type="ORF">GCM10007925_24630</name>
</gene>
<dbReference type="EMBL" id="BSOO01000038">
    <property type="protein sequence ID" value="GLR48742.1"/>
    <property type="molecule type" value="Genomic_DNA"/>
</dbReference>
<feature type="domain" description="DUF2147" evidence="2">
    <location>
        <begin position="41"/>
        <end position="144"/>
    </location>
</feature>
<name>A0ABQ5ZDQ1_9SPHN</name>
<feature type="chain" id="PRO_5047322296" description="DUF2147 domain-containing protein" evidence="1">
    <location>
        <begin position="36"/>
        <end position="146"/>
    </location>
</feature>
<evidence type="ECO:0000313" key="4">
    <source>
        <dbReference type="Proteomes" id="UP001156703"/>
    </source>
</evidence>
<keyword evidence="4" id="KW-1185">Reference proteome</keyword>
<organism evidence="3 4">
    <name type="scientific">Sphingomonas astaxanthinifaciens DSM 22298</name>
    <dbReference type="NCBI Taxonomy" id="1123267"/>
    <lineage>
        <taxon>Bacteria</taxon>
        <taxon>Pseudomonadati</taxon>
        <taxon>Pseudomonadota</taxon>
        <taxon>Alphaproteobacteria</taxon>
        <taxon>Sphingomonadales</taxon>
        <taxon>Sphingomonadaceae</taxon>
        <taxon>Sphingomonas</taxon>
    </lineage>
</organism>
<sequence length="146" mass="15546">MSKLGESLACYEDAMKSRAFLAVLTALFAATPALAQSPIEGLWTNPKRSVVVRIAPCGPAWCGRVVKASAHEEEKAARHGVENLEGEQMLTGLRPAGAGKWKGQVYVPKIRSKVGSTVTMKSPGRMSVSGCFAGIICKTQVWTKVG</sequence>
<dbReference type="PANTHER" id="PTHR36919">
    <property type="entry name" value="BLR1215 PROTEIN"/>
    <property type="match status" value="1"/>
</dbReference>
<dbReference type="InterPro" id="IPR019223">
    <property type="entry name" value="DUF2147"/>
</dbReference>
<evidence type="ECO:0000256" key="1">
    <source>
        <dbReference type="SAM" id="SignalP"/>
    </source>
</evidence>
<evidence type="ECO:0000259" key="2">
    <source>
        <dbReference type="Pfam" id="PF09917"/>
    </source>
</evidence>
<dbReference type="Proteomes" id="UP001156703">
    <property type="component" value="Unassembled WGS sequence"/>
</dbReference>
<evidence type="ECO:0000313" key="3">
    <source>
        <dbReference type="EMBL" id="GLR48742.1"/>
    </source>
</evidence>
<dbReference type="PANTHER" id="PTHR36919:SF2">
    <property type="entry name" value="BLL6627 PROTEIN"/>
    <property type="match status" value="1"/>
</dbReference>
<protein>
    <recommendedName>
        <fullName evidence="2">DUF2147 domain-containing protein</fullName>
    </recommendedName>
</protein>